<keyword evidence="4" id="KW-1185">Reference proteome</keyword>
<dbReference type="PANTHER" id="PTHR43377:SF1">
    <property type="entry name" value="BILIVERDIN REDUCTASE A"/>
    <property type="match status" value="1"/>
</dbReference>
<evidence type="ECO:0000313" key="4">
    <source>
        <dbReference type="Proteomes" id="UP000465601"/>
    </source>
</evidence>
<dbReference type="InterPro" id="IPR036291">
    <property type="entry name" value="NAD(P)-bd_dom_sf"/>
</dbReference>
<dbReference type="Gene3D" id="3.30.360.10">
    <property type="entry name" value="Dihydrodipicolinate Reductase, domain 2"/>
    <property type="match status" value="1"/>
</dbReference>
<feature type="domain" description="GFO/IDH/MocA-like oxidoreductase" evidence="2">
    <location>
        <begin position="131"/>
        <end position="252"/>
    </location>
</feature>
<dbReference type="Pfam" id="PF01408">
    <property type="entry name" value="GFO_IDH_MocA"/>
    <property type="match status" value="1"/>
</dbReference>
<dbReference type="RefSeq" id="WP_151865362.1">
    <property type="nucleotide sequence ID" value="NZ_WBZB01000014.1"/>
</dbReference>
<reference evidence="3 4" key="1">
    <citation type="submission" date="2019-10" db="EMBL/GenBank/DDBJ databases">
        <title>Alkaliphilus serpentinus sp. nov. and Alkaliphilus pronyensis sp. nov., two novel anaerobic alkaliphilic species isolated from the serpentinized-hosted hydrothermal field of the Prony Bay (New Caledonia).</title>
        <authorList>
            <person name="Postec A."/>
        </authorList>
    </citation>
    <scope>NUCLEOTIDE SEQUENCE [LARGE SCALE GENOMIC DNA]</scope>
    <source>
        <strain evidence="3 4">LacT</strain>
    </source>
</reference>
<dbReference type="Pfam" id="PF22725">
    <property type="entry name" value="GFO_IDH_MocA_C3"/>
    <property type="match status" value="1"/>
</dbReference>
<dbReference type="InterPro" id="IPR051450">
    <property type="entry name" value="Gfo/Idh/MocA_Oxidoreductases"/>
</dbReference>
<gene>
    <name evidence="3" type="ORF">F8153_05460</name>
</gene>
<accession>A0A833HPQ3</accession>
<evidence type="ECO:0000259" key="2">
    <source>
        <dbReference type="Pfam" id="PF22725"/>
    </source>
</evidence>
<dbReference type="SUPFAM" id="SSF51735">
    <property type="entry name" value="NAD(P)-binding Rossmann-fold domains"/>
    <property type="match status" value="1"/>
</dbReference>
<dbReference type="OrthoDB" id="9783105at2"/>
<evidence type="ECO:0000259" key="1">
    <source>
        <dbReference type="Pfam" id="PF01408"/>
    </source>
</evidence>
<dbReference type="AlphaFoldDB" id="A0A833HPQ3"/>
<organism evidence="3 4">
    <name type="scientific">Alkaliphilus serpentinus</name>
    <dbReference type="NCBI Taxonomy" id="1482731"/>
    <lineage>
        <taxon>Bacteria</taxon>
        <taxon>Bacillati</taxon>
        <taxon>Bacillota</taxon>
        <taxon>Clostridia</taxon>
        <taxon>Peptostreptococcales</taxon>
        <taxon>Natronincolaceae</taxon>
        <taxon>Alkaliphilus</taxon>
    </lineage>
</organism>
<feature type="domain" description="Gfo/Idh/MocA-like oxidoreductase N-terminal" evidence="1">
    <location>
        <begin position="5"/>
        <end position="118"/>
    </location>
</feature>
<dbReference type="InterPro" id="IPR055170">
    <property type="entry name" value="GFO_IDH_MocA-like_dom"/>
</dbReference>
<dbReference type="GO" id="GO:0000166">
    <property type="term" value="F:nucleotide binding"/>
    <property type="evidence" value="ECO:0007669"/>
    <property type="project" value="InterPro"/>
</dbReference>
<dbReference type="InterPro" id="IPR000683">
    <property type="entry name" value="Gfo/Idh/MocA-like_OxRdtase_N"/>
</dbReference>
<protein>
    <submittedName>
        <fullName evidence="3">Gfo/Idh/MocA family oxidoreductase</fullName>
    </submittedName>
</protein>
<comment type="caution">
    <text evidence="3">The sequence shown here is derived from an EMBL/GenBank/DDBJ whole genome shotgun (WGS) entry which is preliminary data.</text>
</comment>
<dbReference type="Proteomes" id="UP000465601">
    <property type="component" value="Unassembled WGS sequence"/>
</dbReference>
<dbReference type="SUPFAM" id="SSF55347">
    <property type="entry name" value="Glyceraldehyde-3-phosphate dehydrogenase-like, C-terminal domain"/>
    <property type="match status" value="1"/>
</dbReference>
<sequence>MNQRIKVGIIGVGIVGERFIKALQSHERAHILGIYDTNGERLSYISEKYQLNTVGDYKEILDDNEIDLIYLAVPPKYHHPIGMEIINAGKHFICEKPLANSVEEAEAMWQGAKGKGIVNAINFPTVYTSAFKKMKALLEEGYIGHLRRVELKGYFQQWPRFWQQTDWIATREQGGFVREVFTHYAQILQSLYGRMENIHSTIEYPKDPLKSEDGIVATASFKDGTRVLINGLSDIGMKDHLALTLYGSKGVISLENWRELWLSSNEGGPNRLDIEDNNHLVELIDEVFKAIDQKPSHVVSFEEGYHAQIVIEKLLGNY</sequence>
<dbReference type="EMBL" id="WBZB01000014">
    <property type="protein sequence ID" value="KAB3531083.1"/>
    <property type="molecule type" value="Genomic_DNA"/>
</dbReference>
<dbReference type="Gene3D" id="3.40.50.720">
    <property type="entry name" value="NAD(P)-binding Rossmann-like Domain"/>
    <property type="match status" value="1"/>
</dbReference>
<proteinExistence type="predicted"/>
<dbReference type="PANTHER" id="PTHR43377">
    <property type="entry name" value="BILIVERDIN REDUCTASE A"/>
    <property type="match status" value="1"/>
</dbReference>
<evidence type="ECO:0000313" key="3">
    <source>
        <dbReference type="EMBL" id="KAB3531083.1"/>
    </source>
</evidence>
<name>A0A833HPQ3_9FIRM</name>